<reference evidence="2 3" key="1">
    <citation type="submission" date="2022-05" db="EMBL/GenBank/DDBJ databases">
        <title>Corynebacterium sp. B5-R-101 sp. nov., isolated from human feces.</title>
        <authorList>
            <person name="Shamsuzzaman M."/>
            <person name="Dahal R.H."/>
        </authorList>
    </citation>
    <scope>NUCLEOTIDE SEQUENCE [LARGE SCALE GENOMIC DNA]</scope>
    <source>
        <strain evidence="2 3">B5-R-101</strain>
    </source>
</reference>
<gene>
    <name evidence="2" type="ORF">M5J06_06760</name>
</gene>
<evidence type="ECO:0008006" key="4">
    <source>
        <dbReference type="Google" id="ProtNLM"/>
    </source>
</evidence>
<evidence type="ECO:0000313" key="3">
    <source>
        <dbReference type="Proteomes" id="UP001203579"/>
    </source>
</evidence>
<proteinExistence type="predicted"/>
<dbReference type="RefSeq" id="WP_154736808.1">
    <property type="nucleotide sequence ID" value="NZ_JAMFTR010000004.1"/>
</dbReference>
<protein>
    <recommendedName>
        <fullName evidence="4">Secreted protein</fullName>
    </recommendedName>
</protein>
<feature type="signal peptide" evidence="1">
    <location>
        <begin position="1"/>
        <end position="26"/>
    </location>
</feature>
<evidence type="ECO:0000313" key="2">
    <source>
        <dbReference type="EMBL" id="MCL8493831.1"/>
    </source>
</evidence>
<dbReference type="EMBL" id="JAMKFF010000004">
    <property type="protein sequence ID" value="MCL8493831.1"/>
    <property type="molecule type" value="Genomic_DNA"/>
</dbReference>
<sequence length="45" mass="4730">MKTSKRTHAVSAAVAMSALLTASVAAAEPRTNCLEEPREVTVSED</sequence>
<accession>A0ABT0T9S9</accession>
<dbReference type="Proteomes" id="UP001203579">
    <property type="component" value="Unassembled WGS sequence"/>
</dbReference>
<name>A0ABT0T9S9_9CORY</name>
<keyword evidence="1" id="KW-0732">Signal</keyword>
<keyword evidence="3" id="KW-1185">Reference proteome</keyword>
<evidence type="ECO:0000256" key="1">
    <source>
        <dbReference type="SAM" id="SignalP"/>
    </source>
</evidence>
<comment type="caution">
    <text evidence="2">The sequence shown here is derived from an EMBL/GenBank/DDBJ whole genome shotgun (WGS) entry which is preliminary data.</text>
</comment>
<feature type="chain" id="PRO_5046427903" description="Secreted protein" evidence="1">
    <location>
        <begin position="27"/>
        <end position="45"/>
    </location>
</feature>
<organism evidence="2 3">
    <name type="scientific">Corynebacterium intestinale</name>
    <dbReference type="NCBI Taxonomy" id="2943492"/>
    <lineage>
        <taxon>Bacteria</taxon>
        <taxon>Bacillati</taxon>
        <taxon>Actinomycetota</taxon>
        <taxon>Actinomycetes</taxon>
        <taxon>Mycobacteriales</taxon>
        <taxon>Corynebacteriaceae</taxon>
        <taxon>Corynebacterium</taxon>
    </lineage>
</organism>